<sequence length="463" mass="50988">MLEKMDDGEISNAFPLQNPSTAASNQPPALKRKRNLPGNPDPEAEVIALSPKTLMATNRFVCEICLKGFQRDQNLQLHRRGHNLPWKLKQRTSKEVRKRVYVCPEKTCVHHHPSRALGDLTGIKKHFCRKHGEKKWKCEKCSKRYAVQSDWKAHSKTCGTREYKCDCGTIFSRRDSFITHRAFCDALAEETARVNAASNISNYSIMQNPLGPNMTTHFSSFFKPNSCPEEPLLGNQTSKGLSLWMTQTSQAHQTIANNNLHEFQQLGSATSPTSIYCGGGGGNPLAPCSNPPPSNYQLNWVFGNKLSSNGSQELTSSASLPLVDNIVKDNPNLQLISVPSLYSSQHQSHQTTSANMSATALLQKAAQIGTTSSDPSLFLGSIGLKCNSPGQDGNKFCGMYGSSSVLTSHEGENNYSGDLSQMPPAKRRHVQNEESAWGQTRDFLGVGGANHLPPFINQRMDLI</sequence>
<dbReference type="FunFam" id="3.30.160.60:FF:000554">
    <property type="entry name" value="protein indeterminate-domain 12-like"/>
    <property type="match status" value="1"/>
</dbReference>
<dbReference type="InterPro" id="IPR055186">
    <property type="entry name" value="C2H2-2nd_BIRD-IDD"/>
</dbReference>
<evidence type="ECO:0000256" key="1">
    <source>
        <dbReference type="ARBA" id="ARBA00022723"/>
    </source>
</evidence>
<organism evidence="11 12">
    <name type="scientific">Phaseolus vulgaris</name>
    <name type="common">Kidney bean</name>
    <name type="synonym">French bean</name>
    <dbReference type="NCBI Taxonomy" id="3885"/>
    <lineage>
        <taxon>Eukaryota</taxon>
        <taxon>Viridiplantae</taxon>
        <taxon>Streptophyta</taxon>
        <taxon>Embryophyta</taxon>
        <taxon>Tracheophyta</taxon>
        <taxon>Spermatophyta</taxon>
        <taxon>Magnoliopsida</taxon>
        <taxon>eudicotyledons</taxon>
        <taxon>Gunneridae</taxon>
        <taxon>Pentapetalae</taxon>
        <taxon>rosids</taxon>
        <taxon>fabids</taxon>
        <taxon>Fabales</taxon>
        <taxon>Fabaceae</taxon>
        <taxon>Papilionoideae</taxon>
        <taxon>50 kb inversion clade</taxon>
        <taxon>NPAAA clade</taxon>
        <taxon>indigoferoid/millettioid clade</taxon>
        <taxon>Phaseoleae</taxon>
        <taxon>Phaseolus</taxon>
    </lineage>
</organism>
<evidence type="ECO:0000313" key="12">
    <source>
        <dbReference type="Proteomes" id="UP000000226"/>
    </source>
</evidence>
<dbReference type="eggNOG" id="KOG1721">
    <property type="taxonomic scope" value="Eukaryota"/>
</dbReference>
<keyword evidence="5" id="KW-0805">Transcription regulation</keyword>
<dbReference type="InterPro" id="IPR031140">
    <property type="entry name" value="IDD1-16"/>
</dbReference>
<keyword evidence="12" id="KW-1185">Reference proteome</keyword>
<keyword evidence="1" id="KW-0479">Metal-binding</keyword>
<evidence type="ECO:0000256" key="4">
    <source>
        <dbReference type="ARBA" id="ARBA00022833"/>
    </source>
</evidence>
<dbReference type="GO" id="GO:0003700">
    <property type="term" value="F:DNA-binding transcription factor activity"/>
    <property type="evidence" value="ECO:0007669"/>
    <property type="project" value="TreeGrafter"/>
</dbReference>
<evidence type="ECO:0000256" key="3">
    <source>
        <dbReference type="ARBA" id="ARBA00022771"/>
    </source>
</evidence>
<reference evidence="12" key="1">
    <citation type="journal article" date="2014" name="Nat. Genet.">
        <title>A reference genome for common bean and genome-wide analysis of dual domestications.</title>
        <authorList>
            <person name="Schmutz J."/>
            <person name="McClean P.E."/>
            <person name="Mamidi S."/>
            <person name="Wu G.A."/>
            <person name="Cannon S.B."/>
            <person name="Grimwood J."/>
            <person name="Jenkins J."/>
            <person name="Shu S."/>
            <person name="Song Q."/>
            <person name="Chavarro C."/>
            <person name="Torres-Torres M."/>
            <person name="Geffroy V."/>
            <person name="Moghaddam S.M."/>
            <person name="Gao D."/>
            <person name="Abernathy B."/>
            <person name="Barry K."/>
            <person name="Blair M."/>
            <person name="Brick M.A."/>
            <person name="Chovatia M."/>
            <person name="Gepts P."/>
            <person name="Goodstein D.M."/>
            <person name="Gonzales M."/>
            <person name="Hellsten U."/>
            <person name="Hyten D.L."/>
            <person name="Jia G."/>
            <person name="Kelly J.D."/>
            <person name="Kudrna D."/>
            <person name="Lee R."/>
            <person name="Richard M.M."/>
            <person name="Miklas P.N."/>
            <person name="Osorno J.M."/>
            <person name="Rodrigues J."/>
            <person name="Thareau V."/>
            <person name="Urrea C.A."/>
            <person name="Wang M."/>
            <person name="Yu Y."/>
            <person name="Zhang M."/>
            <person name="Wing R.A."/>
            <person name="Cregan P.B."/>
            <person name="Rokhsar D.S."/>
            <person name="Jackson S.A."/>
        </authorList>
    </citation>
    <scope>NUCLEOTIDE SEQUENCE [LARGE SCALE GENOMIC DNA]</scope>
    <source>
        <strain evidence="12">cv. G19833</strain>
    </source>
</reference>
<dbReference type="SUPFAM" id="SSF57667">
    <property type="entry name" value="beta-beta-alpha zinc fingers"/>
    <property type="match status" value="1"/>
</dbReference>
<dbReference type="GO" id="GO:0003677">
    <property type="term" value="F:DNA binding"/>
    <property type="evidence" value="ECO:0007669"/>
    <property type="project" value="UniProtKB-KW"/>
</dbReference>
<keyword evidence="2" id="KW-0677">Repeat</keyword>
<dbReference type="InterPro" id="IPR036236">
    <property type="entry name" value="Znf_C2H2_sf"/>
</dbReference>
<evidence type="ECO:0000256" key="9">
    <source>
        <dbReference type="SAM" id="MobiDB-lite"/>
    </source>
</evidence>
<evidence type="ECO:0000259" key="10">
    <source>
        <dbReference type="PROSITE" id="PS50157"/>
    </source>
</evidence>
<evidence type="ECO:0000256" key="5">
    <source>
        <dbReference type="ARBA" id="ARBA00023015"/>
    </source>
</evidence>
<dbReference type="InterPro" id="IPR013087">
    <property type="entry name" value="Znf_C2H2_type"/>
</dbReference>
<keyword evidence="6" id="KW-0238">DNA-binding</keyword>
<dbReference type="EMBL" id="CM002292">
    <property type="protein sequence ID" value="ESW21794.1"/>
    <property type="molecule type" value="Genomic_DNA"/>
</dbReference>
<gene>
    <name evidence="11" type="ORF">PHAVU_005G099800g</name>
</gene>
<dbReference type="PANTHER" id="PTHR10593:SF167">
    <property type="entry name" value="F-BOX ASSOCIATED PROTEIN"/>
    <property type="match status" value="1"/>
</dbReference>
<evidence type="ECO:0000256" key="6">
    <source>
        <dbReference type="ARBA" id="ARBA00023125"/>
    </source>
</evidence>
<dbReference type="Pfam" id="PF22992">
    <property type="entry name" value="C2CH-4th_BIRD-IDD"/>
    <property type="match status" value="1"/>
</dbReference>
<keyword evidence="7" id="KW-0804">Transcription</keyword>
<name>V7BV21_PHAVU</name>
<dbReference type="Proteomes" id="UP000000226">
    <property type="component" value="Chromosome 5"/>
</dbReference>
<accession>V7BV21</accession>
<keyword evidence="4" id="KW-0862">Zinc</keyword>
<dbReference type="Pfam" id="PF22995">
    <property type="entry name" value="C2CH-3rd_BIRD-IDD"/>
    <property type="match status" value="1"/>
</dbReference>
<dbReference type="PANTHER" id="PTHR10593">
    <property type="entry name" value="SERINE/THREONINE-PROTEIN KINASE RIO"/>
    <property type="match status" value="1"/>
</dbReference>
<proteinExistence type="predicted"/>
<dbReference type="OrthoDB" id="6354171at2759"/>
<dbReference type="AlphaFoldDB" id="V7BV21"/>
<dbReference type="InterPro" id="IPR055185">
    <property type="entry name" value="C2CH-4th_BIRD-IDD"/>
</dbReference>
<dbReference type="GO" id="GO:0005634">
    <property type="term" value="C:nucleus"/>
    <property type="evidence" value="ECO:0007669"/>
    <property type="project" value="TreeGrafter"/>
</dbReference>
<dbReference type="Gene3D" id="3.30.160.60">
    <property type="entry name" value="Classic Zinc Finger"/>
    <property type="match status" value="1"/>
</dbReference>
<evidence type="ECO:0000256" key="8">
    <source>
        <dbReference type="PROSITE-ProRule" id="PRU00042"/>
    </source>
</evidence>
<dbReference type="OMA" id="APQEDYN"/>
<dbReference type="PROSITE" id="PS50157">
    <property type="entry name" value="ZINC_FINGER_C2H2_2"/>
    <property type="match status" value="1"/>
</dbReference>
<evidence type="ECO:0000256" key="7">
    <source>
        <dbReference type="ARBA" id="ARBA00023163"/>
    </source>
</evidence>
<evidence type="ECO:0000313" key="11">
    <source>
        <dbReference type="EMBL" id="ESW21794.1"/>
    </source>
</evidence>
<dbReference type="FunFam" id="3.30.160.60:FF:000131">
    <property type="entry name" value="protein indeterminate-domain 5, chloroplastic-like"/>
    <property type="match status" value="1"/>
</dbReference>
<dbReference type="PhylomeDB" id="V7BV21"/>
<feature type="compositionally biased region" description="Polar residues" evidence="9">
    <location>
        <begin position="14"/>
        <end position="27"/>
    </location>
</feature>
<dbReference type="Pfam" id="PF22996">
    <property type="entry name" value="C2H2-2nd_BIRD-IDD"/>
    <property type="match status" value="1"/>
</dbReference>
<dbReference type="Gramene" id="ESW21794">
    <property type="protein sequence ID" value="ESW21794"/>
    <property type="gene ID" value="PHAVU_005G099800g"/>
</dbReference>
<keyword evidence="3 8" id="KW-0863">Zinc-finger</keyword>
<dbReference type="STRING" id="3885.V7BV21"/>
<dbReference type="InterPro" id="IPR055187">
    <property type="entry name" value="C2CH-3rd_BIRD-IDD"/>
</dbReference>
<evidence type="ECO:0000256" key="2">
    <source>
        <dbReference type="ARBA" id="ARBA00022737"/>
    </source>
</evidence>
<dbReference type="PROSITE" id="PS00028">
    <property type="entry name" value="ZINC_FINGER_C2H2_1"/>
    <property type="match status" value="1"/>
</dbReference>
<dbReference type="GO" id="GO:0008270">
    <property type="term" value="F:zinc ion binding"/>
    <property type="evidence" value="ECO:0007669"/>
    <property type="project" value="UniProtKB-KW"/>
</dbReference>
<protein>
    <recommendedName>
        <fullName evidence="10">C2H2-type domain-containing protein</fullName>
    </recommendedName>
</protein>
<feature type="domain" description="C2H2-type" evidence="10">
    <location>
        <begin position="60"/>
        <end position="82"/>
    </location>
</feature>
<feature type="region of interest" description="Disordered" evidence="9">
    <location>
        <begin position="1"/>
        <end position="44"/>
    </location>
</feature>